<dbReference type="Gene3D" id="1.10.3080.10">
    <property type="entry name" value="Clc chloride channel"/>
    <property type="match status" value="1"/>
</dbReference>
<dbReference type="AlphaFoldDB" id="T1IQB2"/>
<organism evidence="11 12">
    <name type="scientific">Strigamia maritima</name>
    <name type="common">European centipede</name>
    <name type="synonym">Geophilus maritimus</name>
    <dbReference type="NCBI Taxonomy" id="126957"/>
    <lineage>
        <taxon>Eukaryota</taxon>
        <taxon>Metazoa</taxon>
        <taxon>Ecdysozoa</taxon>
        <taxon>Arthropoda</taxon>
        <taxon>Myriapoda</taxon>
        <taxon>Chilopoda</taxon>
        <taxon>Pleurostigmophora</taxon>
        <taxon>Geophilomorpha</taxon>
        <taxon>Linotaeniidae</taxon>
        <taxon>Strigamia</taxon>
    </lineage>
</organism>
<keyword evidence="7 9" id="KW-0868">Chloride</keyword>
<dbReference type="GO" id="GO:0005794">
    <property type="term" value="C:Golgi apparatus"/>
    <property type="evidence" value="ECO:0007669"/>
    <property type="project" value="TreeGrafter"/>
</dbReference>
<feature type="transmembrane region" description="Helical" evidence="9">
    <location>
        <begin position="265"/>
        <end position="281"/>
    </location>
</feature>
<feature type="transmembrane region" description="Helical" evidence="9">
    <location>
        <begin position="293"/>
        <end position="317"/>
    </location>
</feature>
<dbReference type="Proteomes" id="UP000014500">
    <property type="component" value="Unassembled WGS sequence"/>
</dbReference>
<evidence type="ECO:0000256" key="5">
    <source>
        <dbReference type="ARBA" id="ARBA00023065"/>
    </source>
</evidence>
<dbReference type="InterPro" id="IPR046342">
    <property type="entry name" value="CBS_dom_sf"/>
</dbReference>
<keyword evidence="2 9" id="KW-0813">Transport</keyword>
<evidence type="ECO:0000256" key="4">
    <source>
        <dbReference type="ARBA" id="ARBA00022989"/>
    </source>
</evidence>
<dbReference type="PROSITE" id="PS51371">
    <property type="entry name" value="CBS"/>
    <property type="match status" value="1"/>
</dbReference>
<proteinExistence type="inferred from homology"/>
<evidence type="ECO:0000256" key="8">
    <source>
        <dbReference type="PROSITE-ProRule" id="PRU00703"/>
    </source>
</evidence>
<keyword evidence="5 9" id="KW-0406">Ion transport</keyword>
<feature type="transmembrane region" description="Helical" evidence="9">
    <location>
        <begin position="191"/>
        <end position="215"/>
    </location>
</feature>
<dbReference type="FunFam" id="1.10.3080.10:FF:000011">
    <property type="entry name" value="Chloride channel protein"/>
    <property type="match status" value="1"/>
</dbReference>
<dbReference type="Gene3D" id="3.90.1280.20">
    <property type="match status" value="2"/>
</dbReference>
<dbReference type="CDD" id="cd04591">
    <property type="entry name" value="CBS_pair_voltage-gated_CLC_euk_bac"/>
    <property type="match status" value="1"/>
</dbReference>
<evidence type="ECO:0000256" key="7">
    <source>
        <dbReference type="ARBA" id="ARBA00023214"/>
    </source>
</evidence>
<dbReference type="PANTHER" id="PTHR45711:SF6">
    <property type="entry name" value="CHLORIDE CHANNEL PROTEIN"/>
    <property type="match status" value="1"/>
</dbReference>
<dbReference type="GO" id="GO:0010008">
    <property type="term" value="C:endosome membrane"/>
    <property type="evidence" value="ECO:0007669"/>
    <property type="project" value="UniProtKB-SubCell"/>
</dbReference>
<dbReference type="PRINTS" id="PR00762">
    <property type="entry name" value="CLCHANNEL"/>
</dbReference>
<keyword evidence="12" id="KW-1185">Reference proteome</keyword>
<dbReference type="Pfam" id="PF00571">
    <property type="entry name" value="CBS"/>
    <property type="match status" value="1"/>
</dbReference>
<dbReference type="eggNOG" id="KOG0475">
    <property type="taxonomic scope" value="Eukaryota"/>
</dbReference>
<reference evidence="11" key="2">
    <citation type="submission" date="2015-02" db="UniProtKB">
        <authorList>
            <consortium name="EnsemblMetazoa"/>
        </authorList>
    </citation>
    <scope>IDENTIFICATION</scope>
</reference>
<dbReference type="STRING" id="126957.T1IQB2"/>
<feature type="transmembrane region" description="Helical" evidence="9">
    <location>
        <begin position="504"/>
        <end position="530"/>
    </location>
</feature>
<evidence type="ECO:0000256" key="2">
    <source>
        <dbReference type="ARBA" id="ARBA00022448"/>
    </source>
</evidence>
<protein>
    <recommendedName>
        <fullName evidence="9">Chloride channel protein</fullName>
    </recommendedName>
</protein>
<evidence type="ECO:0000313" key="12">
    <source>
        <dbReference type="Proteomes" id="UP000014500"/>
    </source>
</evidence>
<accession>T1IQB2</accession>
<keyword evidence="4 9" id="KW-1133">Transmembrane helix</keyword>
<feature type="transmembrane region" description="Helical" evidence="9">
    <location>
        <begin position="329"/>
        <end position="349"/>
    </location>
</feature>
<dbReference type="GO" id="GO:0005886">
    <property type="term" value="C:plasma membrane"/>
    <property type="evidence" value="ECO:0007669"/>
    <property type="project" value="TreeGrafter"/>
</dbReference>
<evidence type="ECO:0000256" key="6">
    <source>
        <dbReference type="ARBA" id="ARBA00023136"/>
    </source>
</evidence>
<dbReference type="InterPro" id="IPR001807">
    <property type="entry name" value="ClC"/>
</dbReference>
<dbReference type="EnsemblMetazoa" id="SMAR003223-RA">
    <property type="protein sequence ID" value="SMAR003223-PA"/>
    <property type="gene ID" value="SMAR003223"/>
</dbReference>
<reference evidence="12" key="1">
    <citation type="submission" date="2011-05" db="EMBL/GenBank/DDBJ databases">
        <authorList>
            <person name="Richards S.R."/>
            <person name="Qu J."/>
            <person name="Jiang H."/>
            <person name="Jhangiani S.N."/>
            <person name="Agravi P."/>
            <person name="Goodspeed R."/>
            <person name="Gross S."/>
            <person name="Mandapat C."/>
            <person name="Jackson L."/>
            <person name="Mathew T."/>
            <person name="Pu L."/>
            <person name="Thornton R."/>
            <person name="Saada N."/>
            <person name="Wilczek-Boney K.B."/>
            <person name="Lee S."/>
            <person name="Kovar C."/>
            <person name="Wu Y."/>
            <person name="Scherer S.E."/>
            <person name="Worley K.C."/>
            <person name="Muzny D.M."/>
            <person name="Gibbs R."/>
        </authorList>
    </citation>
    <scope>NUCLEOTIDE SEQUENCE</scope>
    <source>
        <strain evidence="12">Brora</strain>
    </source>
</reference>
<feature type="transmembrane region" description="Helical" evidence="9">
    <location>
        <begin position="565"/>
        <end position="582"/>
    </location>
</feature>
<sequence length="779" mass="87135">MTSHDRRGISFSSEVEFGGTSLYTSSWFVRIKRFLWSDWEAEQGIQMQRPGEVLTEPDEMQQGFTIYDDFHTIDWVKDLSRDRRRHRFLELHRRDTWRKKLGFLWDSGAAWICVSLVGLLCGCVSAFLDIGTGWMVDLKSGFCKDAFWFNQEQCCWMSNSSSFDDGDCEEWTTWAELLGATKETQTYYLQYLSYVLLGGFMASLAGFFVQTFAPYAGGGGIPELKTVLSGFIIRGLLGKWTLIIKLFGVMLAVASGLVLGKEAPLVHIACCIGNIVSRFFPKYCKNEAKKREILSAAAAAGVSVAFGAPIGGVLFSLEEVSYYFPPKTLWRTFFCAMVAAFVLSTINPFGNDHMIVFYVEYKTPWIIIEIFPFVFLGALGGIFAAAFIKANVFWCKLRKETALGKYPIVEVTSVALLTALLSFPNPFTRMETTKLITLLVRDCGKGHSTDLCDYYYIYDNRTTPYGIYQAGQGVTNASILLVLAFIVKLCMMMITVGMKIPAGLYIPSLAIGAIMGRLVGIGVEQIFYFFPILGEGLCSEHCIMPGLYGMVGAAAFLGGVTRMTVGLVVIMFEVTGGVRYILPLMLAVMTSKWVGDALCKNGIFEELIELNKYPFLDIKEEVEKLTVAADVRQPKDGETFTLLTQDGMTVGQLEKILMECTFNGFPIVVSEEGRHLFGFVLRRDLVLALDHAKRTKSDVDQTTLISFADMSFQDENHYNIIKMKKIVNMATITVTDVTPMETITDIFRKLGLRHLLVADKGTLLGIITKKDLLHHLKDH</sequence>
<dbReference type="HOGENOM" id="CLU_003181_2_1_1"/>
<dbReference type="SUPFAM" id="SSF81340">
    <property type="entry name" value="Clc chloride channel"/>
    <property type="match status" value="1"/>
</dbReference>
<evidence type="ECO:0000313" key="11">
    <source>
        <dbReference type="EnsemblMetazoa" id="SMAR003223-PA"/>
    </source>
</evidence>
<feature type="domain" description="CBS" evidence="10">
    <location>
        <begin position="723"/>
        <end position="779"/>
    </location>
</feature>
<dbReference type="InterPro" id="IPR014743">
    <property type="entry name" value="Cl-channel_core"/>
</dbReference>
<dbReference type="CDD" id="cd03684">
    <property type="entry name" value="ClC_3_like"/>
    <property type="match status" value="1"/>
</dbReference>
<feature type="transmembrane region" description="Helical" evidence="9">
    <location>
        <begin position="542"/>
        <end position="559"/>
    </location>
</feature>
<dbReference type="PhylomeDB" id="T1IQB2"/>
<keyword evidence="6 9" id="KW-0472">Membrane</keyword>
<feature type="transmembrane region" description="Helical" evidence="9">
    <location>
        <begin position="236"/>
        <end position="259"/>
    </location>
</feature>
<keyword evidence="3 9" id="KW-0812">Transmembrane</keyword>
<keyword evidence="8" id="KW-0129">CBS domain</keyword>
<dbReference type="PANTHER" id="PTHR45711">
    <property type="entry name" value="CHLORIDE CHANNEL PROTEIN"/>
    <property type="match status" value="1"/>
</dbReference>
<dbReference type="Pfam" id="PF00654">
    <property type="entry name" value="Voltage_CLC"/>
    <property type="match status" value="1"/>
</dbReference>
<name>T1IQB2_STRMM</name>
<feature type="transmembrane region" description="Helical" evidence="9">
    <location>
        <begin position="103"/>
        <end position="128"/>
    </location>
</feature>
<dbReference type="EMBL" id="JH431303">
    <property type="status" value="NOT_ANNOTATED_CDS"/>
    <property type="molecule type" value="Genomic_DNA"/>
</dbReference>
<dbReference type="GO" id="GO:0005769">
    <property type="term" value="C:early endosome"/>
    <property type="evidence" value="ECO:0007669"/>
    <property type="project" value="TreeGrafter"/>
</dbReference>
<comment type="subcellular location">
    <subcellularLocation>
        <location evidence="1">Endosome membrane</location>
        <topology evidence="1">Multi-pass membrane protein</topology>
    </subcellularLocation>
    <subcellularLocation>
        <location evidence="9">Membrane</location>
        <topology evidence="9">Multi-pass membrane protein</topology>
    </subcellularLocation>
</comment>
<evidence type="ECO:0000259" key="10">
    <source>
        <dbReference type="PROSITE" id="PS51371"/>
    </source>
</evidence>
<evidence type="ECO:0000256" key="1">
    <source>
        <dbReference type="ARBA" id="ARBA00004337"/>
    </source>
</evidence>
<dbReference type="GO" id="GO:0005247">
    <property type="term" value="F:voltage-gated chloride channel activity"/>
    <property type="evidence" value="ECO:0007669"/>
    <property type="project" value="TreeGrafter"/>
</dbReference>
<feature type="transmembrane region" description="Helical" evidence="9">
    <location>
        <begin position="370"/>
        <end position="394"/>
    </location>
</feature>
<dbReference type="SMART" id="SM00116">
    <property type="entry name" value="CBS"/>
    <property type="match status" value="2"/>
</dbReference>
<dbReference type="GO" id="GO:0008021">
    <property type="term" value="C:synaptic vesicle"/>
    <property type="evidence" value="ECO:0007669"/>
    <property type="project" value="TreeGrafter"/>
</dbReference>
<comment type="similarity">
    <text evidence="9">Belongs to the chloride channel (TC 2.A.49) family.</text>
</comment>
<dbReference type="SUPFAM" id="SSF54631">
    <property type="entry name" value="CBS-domain pair"/>
    <property type="match status" value="1"/>
</dbReference>
<dbReference type="InterPro" id="IPR000644">
    <property type="entry name" value="CBS_dom"/>
</dbReference>
<evidence type="ECO:0000256" key="9">
    <source>
        <dbReference type="RuleBase" id="RU361221"/>
    </source>
</evidence>
<evidence type="ECO:0000256" key="3">
    <source>
        <dbReference type="ARBA" id="ARBA00022692"/>
    </source>
</evidence>